<keyword evidence="1" id="KW-1133">Transmembrane helix</keyword>
<evidence type="ECO:0000313" key="2">
    <source>
        <dbReference type="EMBL" id="MDM5262899.1"/>
    </source>
</evidence>
<accession>A0ABT7QP87</accession>
<reference evidence="2" key="1">
    <citation type="submission" date="2023-01" db="EMBL/GenBank/DDBJ databases">
        <title>Sulfurovum sp. XTW-4 genome assembly.</title>
        <authorList>
            <person name="Wang J."/>
        </authorList>
    </citation>
    <scope>NUCLEOTIDE SEQUENCE</scope>
    <source>
        <strain evidence="2">XTW-4</strain>
    </source>
</reference>
<dbReference type="Gene3D" id="3.30.700.10">
    <property type="entry name" value="Glycoprotein, Type 4 Pilin"/>
    <property type="match status" value="1"/>
</dbReference>
<sequence length="205" mass="22547">MKKQAFTMIELVMVIVVLGILAALAMPRLDRDLRQEAKDNILSAIRYTQHLALIDDKTVPGTNWQTTLWKITFSTSGDNLENFYTVSSDANLNGSVDKAETAIDPANGKYMFTDDSTIDADESPNIFIGKTYGIINMTFNGGCSNEDPDIGFDNLGRPHNDIADAENDYDEYMNSDCIIQFNFADASITPLTVTIATETGHVSAN</sequence>
<dbReference type="Proteomes" id="UP001169066">
    <property type="component" value="Unassembled WGS sequence"/>
</dbReference>
<gene>
    <name evidence="2" type="ORF">PF327_01680</name>
</gene>
<evidence type="ECO:0000256" key="1">
    <source>
        <dbReference type="SAM" id="Phobius"/>
    </source>
</evidence>
<dbReference type="SUPFAM" id="SSF54523">
    <property type="entry name" value="Pili subunits"/>
    <property type="match status" value="1"/>
</dbReference>
<comment type="caution">
    <text evidence="2">The sequence shown here is derived from an EMBL/GenBank/DDBJ whole genome shotgun (WGS) entry which is preliminary data.</text>
</comment>
<dbReference type="InterPro" id="IPR045584">
    <property type="entry name" value="Pilin-like"/>
</dbReference>
<keyword evidence="1" id="KW-0812">Transmembrane</keyword>
<dbReference type="NCBIfam" id="TIGR02532">
    <property type="entry name" value="IV_pilin_GFxxxE"/>
    <property type="match status" value="1"/>
</dbReference>
<evidence type="ECO:0000313" key="3">
    <source>
        <dbReference type="Proteomes" id="UP001169066"/>
    </source>
</evidence>
<organism evidence="2 3">
    <name type="scientific">Sulfurovum xiamenensis</name>
    <dbReference type="NCBI Taxonomy" id="3019066"/>
    <lineage>
        <taxon>Bacteria</taxon>
        <taxon>Pseudomonadati</taxon>
        <taxon>Campylobacterota</taxon>
        <taxon>Epsilonproteobacteria</taxon>
        <taxon>Campylobacterales</taxon>
        <taxon>Sulfurovaceae</taxon>
        <taxon>Sulfurovum</taxon>
    </lineage>
</organism>
<proteinExistence type="predicted"/>
<feature type="transmembrane region" description="Helical" evidence="1">
    <location>
        <begin position="6"/>
        <end position="26"/>
    </location>
</feature>
<dbReference type="InterPro" id="IPR012902">
    <property type="entry name" value="N_methyl_site"/>
</dbReference>
<keyword evidence="3" id="KW-1185">Reference proteome</keyword>
<name>A0ABT7QP87_9BACT</name>
<dbReference type="Pfam" id="PF07963">
    <property type="entry name" value="N_methyl"/>
    <property type="match status" value="1"/>
</dbReference>
<dbReference type="RefSeq" id="WP_289401058.1">
    <property type="nucleotide sequence ID" value="NZ_JAQIBC010000001.1"/>
</dbReference>
<protein>
    <submittedName>
        <fullName evidence="2">Type II secretion system protein</fullName>
    </submittedName>
</protein>
<keyword evidence="1" id="KW-0472">Membrane</keyword>
<dbReference type="EMBL" id="JAQIBC010000001">
    <property type="protein sequence ID" value="MDM5262899.1"/>
    <property type="molecule type" value="Genomic_DNA"/>
</dbReference>